<name>A0A090WUL0_9FLAO</name>
<organism evidence="1 2">
    <name type="scientific">Algibacter lectus</name>
    <dbReference type="NCBI Taxonomy" id="221126"/>
    <lineage>
        <taxon>Bacteria</taxon>
        <taxon>Pseudomonadati</taxon>
        <taxon>Bacteroidota</taxon>
        <taxon>Flavobacteriia</taxon>
        <taxon>Flavobacteriales</taxon>
        <taxon>Flavobacteriaceae</taxon>
        <taxon>Algibacter</taxon>
    </lineage>
</organism>
<dbReference type="AlphaFoldDB" id="A0A090WUL0"/>
<comment type="caution">
    <text evidence="1">The sequence shown here is derived from an EMBL/GenBank/DDBJ whole genome shotgun (WGS) entry which is preliminary data.</text>
</comment>
<evidence type="ECO:0000313" key="1">
    <source>
        <dbReference type="EMBL" id="GAL80696.1"/>
    </source>
</evidence>
<accession>A0A090WUL0</accession>
<evidence type="ECO:0000313" key="2">
    <source>
        <dbReference type="Proteomes" id="UP000029643"/>
    </source>
</evidence>
<protein>
    <submittedName>
        <fullName evidence="1">Uncharacterized protein</fullName>
    </submittedName>
</protein>
<proteinExistence type="predicted"/>
<dbReference type="EMBL" id="BBNU01000011">
    <property type="protein sequence ID" value="GAL80696.1"/>
    <property type="molecule type" value="Genomic_DNA"/>
</dbReference>
<reference evidence="1 2" key="1">
    <citation type="journal article" date="2014" name="Genome Announc.">
        <title>Draft Genome Sequences of Marine Flavobacterium Algibacter lectus Strains SS8 and NR4.</title>
        <authorList>
            <person name="Takatani N."/>
            <person name="Nakanishi M."/>
            <person name="Meirelles P."/>
            <person name="Mino S."/>
            <person name="Suda W."/>
            <person name="Oshima K."/>
            <person name="Hattori M."/>
            <person name="Ohkuma M."/>
            <person name="Hosokawa M."/>
            <person name="Miyashita K."/>
            <person name="Thompson F.L."/>
            <person name="Niwa A."/>
            <person name="Sawabe T."/>
            <person name="Sawabe T."/>
        </authorList>
    </citation>
    <scope>NUCLEOTIDE SEQUENCE [LARGE SCALE GENOMIC DNA]</scope>
    <source>
        <strain evidence="2">JCM19274</strain>
    </source>
</reference>
<dbReference type="Proteomes" id="UP000029643">
    <property type="component" value="Unassembled WGS sequence"/>
</dbReference>
<gene>
    <name evidence="1" type="ORF">JCM19274_1322</name>
</gene>
<sequence length="37" mass="4336">MFLCETSDPGCAKAARDIKNTKFKIINFIFYCISWLF</sequence>